<dbReference type="EC" id="2.3.1.-" evidence="4"/>
<proteinExistence type="predicted"/>
<dbReference type="NCBIfam" id="NF002959">
    <property type="entry name" value="PRK03624.1"/>
    <property type="match status" value="1"/>
</dbReference>
<name>A0ABS1LEE5_9MICO</name>
<dbReference type="PROSITE" id="PS51186">
    <property type="entry name" value="GNAT"/>
    <property type="match status" value="1"/>
</dbReference>
<dbReference type="PANTHER" id="PTHR43877:SF2">
    <property type="entry name" value="AMINOALKYLPHOSPHONATE N-ACETYLTRANSFERASE-RELATED"/>
    <property type="match status" value="1"/>
</dbReference>
<evidence type="ECO:0000259" key="3">
    <source>
        <dbReference type="PROSITE" id="PS51186"/>
    </source>
</evidence>
<evidence type="ECO:0000313" key="4">
    <source>
        <dbReference type="EMBL" id="MBL0884681.1"/>
    </source>
</evidence>
<reference evidence="4 5" key="1">
    <citation type="journal article" date="2021" name="Arch. Microbiol.">
        <title>Myceligenerans indicum sp. nov., an actinobacterium isolated from mangrove sediment of Sundarbans, India.</title>
        <authorList>
            <person name="Asha K."/>
            <person name="Bhadury P."/>
        </authorList>
    </citation>
    <scope>NUCLEOTIDE SEQUENCE [LARGE SCALE GENOMIC DNA]</scope>
    <source>
        <strain evidence="4 5">I2</strain>
    </source>
</reference>
<dbReference type="PANTHER" id="PTHR43877">
    <property type="entry name" value="AMINOALKYLPHOSPHONATE N-ACETYLTRANSFERASE-RELATED-RELATED"/>
    <property type="match status" value="1"/>
</dbReference>
<dbReference type="Gene3D" id="3.40.630.30">
    <property type="match status" value="1"/>
</dbReference>
<dbReference type="SUPFAM" id="SSF55729">
    <property type="entry name" value="Acyl-CoA N-acyltransferases (Nat)"/>
    <property type="match status" value="1"/>
</dbReference>
<feature type="domain" description="N-acetyltransferase" evidence="3">
    <location>
        <begin position="8"/>
        <end position="147"/>
    </location>
</feature>
<dbReference type="GO" id="GO:0016746">
    <property type="term" value="F:acyltransferase activity"/>
    <property type="evidence" value="ECO:0007669"/>
    <property type="project" value="UniProtKB-KW"/>
</dbReference>
<dbReference type="Proteomes" id="UP000675409">
    <property type="component" value="Unassembled WGS sequence"/>
</dbReference>
<dbReference type="Pfam" id="PF00583">
    <property type="entry name" value="Acetyltransf_1"/>
    <property type="match status" value="1"/>
</dbReference>
<keyword evidence="1 4" id="KW-0808">Transferase</keyword>
<dbReference type="InterPro" id="IPR050832">
    <property type="entry name" value="Bact_Acetyltransf"/>
</dbReference>
<dbReference type="CDD" id="cd04301">
    <property type="entry name" value="NAT_SF"/>
    <property type="match status" value="1"/>
</dbReference>
<comment type="caution">
    <text evidence="4">The sequence shown here is derived from an EMBL/GenBank/DDBJ whole genome shotgun (WGS) entry which is preliminary data.</text>
</comment>
<keyword evidence="5" id="KW-1185">Reference proteome</keyword>
<accession>A0ABS1LEE5</accession>
<dbReference type="EMBL" id="JABBYC010000001">
    <property type="protein sequence ID" value="MBL0884681.1"/>
    <property type="molecule type" value="Genomic_DNA"/>
</dbReference>
<evidence type="ECO:0000313" key="5">
    <source>
        <dbReference type="Proteomes" id="UP000675409"/>
    </source>
</evidence>
<dbReference type="RefSeq" id="WP_201844526.1">
    <property type="nucleotide sequence ID" value="NZ_JABBYC010000001.1"/>
</dbReference>
<organism evidence="4 5">
    <name type="scientific">Myceligenerans indicum</name>
    <dbReference type="NCBI Taxonomy" id="2593663"/>
    <lineage>
        <taxon>Bacteria</taxon>
        <taxon>Bacillati</taxon>
        <taxon>Actinomycetota</taxon>
        <taxon>Actinomycetes</taxon>
        <taxon>Micrococcales</taxon>
        <taxon>Promicromonosporaceae</taxon>
        <taxon>Myceligenerans</taxon>
    </lineage>
</organism>
<protein>
    <submittedName>
        <fullName evidence="4">GNAT family acetyltransferase</fullName>
        <ecNumber evidence="4">2.3.1.-</ecNumber>
    </submittedName>
</protein>
<dbReference type="InterPro" id="IPR016181">
    <property type="entry name" value="Acyl_CoA_acyltransferase"/>
</dbReference>
<keyword evidence="2 4" id="KW-0012">Acyltransferase</keyword>
<evidence type="ECO:0000256" key="2">
    <source>
        <dbReference type="ARBA" id="ARBA00023315"/>
    </source>
</evidence>
<gene>
    <name evidence="4" type="ORF">HGK34_00035</name>
</gene>
<sequence length="147" mass="16167">MKQTDVAADFTEITDDDVEGVVELWHSCGLTRPWNDPHVDITDARGGPTSTVLVFREHGVPGHERVVASVMAGLDGHRGWLYYVAVAPDRQGTGLGRAAVRAGEDWLRAVGARKVQLMVRSTNSAVVDFYEKLGYGDQETVVLGRWF</sequence>
<dbReference type="InterPro" id="IPR000182">
    <property type="entry name" value="GNAT_dom"/>
</dbReference>
<evidence type="ECO:0000256" key="1">
    <source>
        <dbReference type="ARBA" id="ARBA00022679"/>
    </source>
</evidence>